<name>A0A7J6VMA1_THATH</name>
<dbReference type="EMBL" id="JABWDY010030311">
    <property type="protein sequence ID" value="KAF5185728.1"/>
    <property type="molecule type" value="Genomic_DNA"/>
</dbReference>
<sequence length="105" mass="11687">MATTTMTSVVTNSQQFEVWVLYTYGVKESWTKLYSVGPFLSPTTKGLSMNGNFLFLVTDRKLCMYNIVTQKLTDLSTRGFFNPGQIQVAEYKESLVSVGKGHGGD</sequence>
<dbReference type="AlphaFoldDB" id="A0A7J6VMA1"/>
<evidence type="ECO:0000313" key="2">
    <source>
        <dbReference type="Proteomes" id="UP000554482"/>
    </source>
</evidence>
<comment type="caution">
    <text evidence="1">The sequence shown here is derived from an EMBL/GenBank/DDBJ whole genome shotgun (WGS) entry which is preliminary data.</text>
</comment>
<reference evidence="1 2" key="1">
    <citation type="submission" date="2020-06" db="EMBL/GenBank/DDBJ databases">
        <title>Transcriptomic and genomic resources for Thalictrum thalictroides and T. hernandezii: Facilitating candidate gene discovery in an emerging model plant lineage.</title>
        <authorList>
            <person name="Arias T."/>
            <person name="Riano-Pachon D.M."/>
            <person name="Di Stilio V.S."/>
        </authorList>
    </citation>
    <scope>NUCLEOTIDE SEQUENCE [LARGE SCALE GENOMIC DNA]</scope>
    <source>
        <strain evidence="2">cv. WT478/WT964</strain>
        <tissue evidence="1">Leaves</tissue>
    </source>
</reference>
<proteinExistence type="predicted"/>
<accession>A0A7J6VMA1</accession>
<keyword evidence="2" id="KW-1185">Reference proteome</keyword>
<protein>
    <recommendedName>
        <fullName evidence="3">F-box protein</fullName>
    </recommendedName>
</protein>
<dbReference type="OrthoDB" id="1937835at2759"/>
<evidence type="ECO:0008006" key="3">
    <source>
        <dbReference type="Google" id="ProtNLM"/>
    </source>
</evidence>
<dbReference type="Proteomes" id="UP000554482">
    <property type="component" value="Unassembled WGS sequence"/>
</dbReference>
<gene>
    <name evidence="1" type="ORF">FRX31_024687</name>
</gene>
<evidence type="ECO:0000313" key="1">
    <source>
        <dbReference type="EMBL" id="KAF5185728.1"/>
    </source>
</evidence>
<organism evidence="1 2">
    <name type="scientific">Thalictrum thalictroides</name>
    <name type="common">Rue-anemone</name>
    <name type="synonym">Anemone thalictroides</name>
    <dbReference type="NCBI Taxonomy" id="46969"/>
    <lineage>
        <taxon>Eukaryota</taxon>
        <taxon>Viridiplantae</taxon>
        <taxon>Streptophyta</taxon>
        <taxon>Embryophyta</taxon>
        <taxon>Tracheophyta</taxon>
        <taxon>Spermatophyta</taxon>
        <taxon>Magnoliopsida</taxon>
        <taxon>Ranunculales</taxon>
        <taxon>Ranunculaceae</taxon>
        <taxon>Thalictroideae</taxon>
        <taxon>Thalictrum</taxon>
    </lineage>
</organism>